<protein>
    <submittedName>
        <fullName evidence="2">Cytochrome P450</fullName>
    </submittedName>
</protein>
<evidence type="ECO:0000313" key="2">
    <source>
        <dbReference type="EMBL" id="RAY16003.1"/>
    </source>
</evidence>
<dbReference type="SUPFAM" id="SSF48264">
    <property type="entry name" value="Cytochrome P450"/>
    <property type="match status" value="1"/>
</dbReference>
<dbReference type="InterPro" id="IPR036396">
    <property type="entry name" value="Cyt_P450_sf"/>
</dbReference>
<dbReference type="PANTHER" id="PTHR46696:SF1">
    <property type="entry name" value="CYTOCHROME P450 YJIB-RELATED"/>
    <property type="match status" value="1"/>
</dbReference>
<dbReference type="PRINTS" id="PR00359">
    <property type="entry name" value="BP450"/>
</dbReference>
<gene>
    <name evidence="2" type="ORF">DPM19_07990</name>
</gene>
<accession>A0A365HCL4</accession>
<dbReference type="EMBL" id="QLYX01000003">
    <property type="protein sequence ID" value="RAY16003.1"/>
    <property type="molecule type" value="Genomic_DNA"/>
</dbReference>
<dbReference type="OrthoDB" id="4133219at2"/>
<evidence type="ECO:0000256" key="1">
    <source>
        <dbReference type="ARBA" id="ARBA00010617"/>
    </source>
</evidence>
<comment type="similarity">
    <text evidence="1">Belongs to the cytochrome P450 family.</text>
</comment>
<dbReference type="PANTHER" id="PTHR46696">
    <property type="entry name" value="P450, PUTATIVE (EUROFUNG)-RELATED"/>
    <property type="match status" value="1"/>
</dbReference>
<evidence type="ECO:0000313" key="3">
    <source>
        <dbReference type="Proteomes" id="UP000251891"/>
    </source>
</evidence>
<dbReference type="GO" id="GO:0020037">
    <property type="term" value="F:heme binding"/>
    <property type="evidence" value="ECO:0007669"/>
    <property type="project" value="InterPro"/>
</dbReference>
<dbReference type="Gene3D" id="1.10.630.10">
    <property type="entry name" value="Cytochrome P450"/>
    <property type="match status" value="1"/>
</dbReference>
<dbReference type="GO" id="GO:0016705">
    <property type="term" value="F:oxidoreductase activity, acting on paired donors, with incorporation or reduction of molecular oxygen"/>
    <property type="evidence" value="ECO:0007669"/>
    <property type="project" value="InterPro"/>
</dbReference>
<dbReference type="InterPro" id="IPR002397">
    <property type="entry name" value="Cyt_P450_B"/>
</dbReference>
<dbReference type="AlphaFoldDB" id="A0A365HCL4"/>
<dbReference type="Proteomes" id="UP000251891">
    <property type="component" value="Unassembled WGS sequence"/>
</dbReference>
<name>A0A365HCL4_9ACTN</name>
<reference evidence="2 3" key="1">
    <citation type="submission" date="2018-06" db="EMBL/GenBank/DDBJ databases">
        <title>Actinomadura craniellae sp. nov. isolated from marine sponge Craniella sp.</title>
        <authorList>
            <person name="Li L."/>
            <person name="Xu Q.H."/>
            <person name="Lin H.W."/>
            <person name="Lu Y.H."/>
        </authorList>
    </citation>
    <scope>NUCLEOTIDE SEQUENCE [LARGE SCALE GENOMIC DNA]</scope>
    <source>
        <strain evidence="2 3">LHW63021</strain>
    </source>
</reference>
<sequence length="423" mass="45667">MYGPEFAADPGAVYARLRRHGPFGPVELAPGVPATLVVGYEAALQVLRDPATFPKDARRWEKDVPADCPVLPMMGYRPNCLMTDGGVHARLRGAVTDSLERIDTGALRDHVERTADDLIDRFTTAGEADLVARYARALPLLVLIEMFGCPREIADRIVTGMSGIFEGLDAERANAEINRGVADLIALKRARPGADVTTWMLNHPAELTEDELGQQLVVLIGAGAEPEQNLIANTLRLLLADDRFAGDLSGGSLPVEDALDEVLWTDPPMANYGVTYPERDLVLGDALLPADQPVVVSFAAANTDPAMASDHRTGNRAHLAWSTGPHTCPAKGPARLIASVAIERLLDRLPDLELAVPAAELEWRPGPFHRALAALPVRFPPVPVPDRTEPAGAPVAGPVPPAAAPAPRRARWWDPLVRWWNGR</sequence>
<keyword evidence="3" id="KW-1185">Reference proteome</keyword>
<dbReference type="CDD" id="cd20623">
    <property type="entry name" value="CYP_unk"/>
    <property type="match status" value="1"/>
</dbReference>
<dbReference type="GO" id="GO:0005506">
    <property type="term" value="F:iron ion binding"/>
    <property type="evidence" value="ECO:0007669"/>
    <property type="project" value="InterPro"/>
</dbReference>
<organism evidence="2 3">
    <name type="scientific">Actinomadura craniellae</name>
    <dbReference type="NCBI Taxonomy" id="2231787"/>
    <lineage>
        <taxon>Bacteria</taxon>
        <taxon>Bacillati</taxon>
        <taxon>Actinomycetota</taxon>
        <taxon>Actinomycetes</taxon>
        <taxon>Streptosporangiales</taxon>
        <taxon>Thermomonosporaceae</taxon>
        <taxon>Actinomadura</taxon>
    </lineage>
</organism>
<comment type="caution">
    <text evidence="2">The sequence shown here is derived from an EMBL/GenBank/DDBJ whole genome shotgun (WGS) entry which is preliminary data.</text>
</comment>
<dbReference type="GO" id="GO:0004497">
    <property type="term" value="F:monooxygenase activity"/>
    <property type="evidence" value="ECO:0007669"/>
    <property type="project" value="InterPro"/>
</dbReference>
<proteinExistence type="inferred from homology"/>